<name>C3ZBZ5_BRAFL</name>
<feature type="domain" description="EF-hand" evidence="3">
    <location>
        <begin position="8"/>
        <end position="43"/>
    </location>
</feature>
<dbReference type="InterPro" id="IPR018247">
    <property type="entry name" value="EF_Hand_1_Ca_BS"/>
</dbReference>
<keyword evidence="2" id="KW-0106">Calcium</keyword>
<dbReference type="PROSITE" id="PS00018">
    <property type="entry name" value="EF_HAND_1"/>
    <property type="match status" value="3"/>
</dbReference>
<dbReference type="SMART" id="SM00054">
    <property type="entry name" value="EFh"/>
    <property type="match status" value="4"/>
</dbReference>
<protein>
    <recommendedName>
        <fullName evidence="3">EF-hand domain-containing protein</fullName>
    </recommendedName>
</protein>
<dbReference type="PANTHER" id="PTHR23048">
    <property type="entry name" value="MYOSIN LIGHT CHAIN 1, 3"/>
    <property type="match status" value="1"/>
</dbReference>
<dbReference type="CDD" id="cd00051">
    <property type="entry name" value="EFh"/>
    <property type="match status" value="2"/>
</dbReference>
<dbReference type="PROSITE" id="PS50222">
    <property type="entry name" value="EF_HAND_2"/>
    <property type="match status" value="4"/>
</dbReference>
<dbReference type="InterPro" id="IPR002048">
    <property type="entry name" value="EF_hand_dom"/>
</dbReference>
<accession>C3ZBZ5</accession>
<dbReference type="STRING" id="7739.C3ZBZ5"/>
<sequence>MADQLSEERINELRDAFLVFDKDGDGTINTSELATVMRSLGMNPTEAEIQDMMAEMDSDGSGEIDFDEFLGLMGQRMQDVDEEEELKNAFKVRPLCLMAQAYITPMQAHTLLTHCSHVAHTFDEFLGLMGQRMQDVDEEEELKNAFKVGQLCLMAQAYITPTQAHTLLTYFSHVAHTFDEILGLMGQRMQDVDEEEKLKNAFKTFDKDGDGYITPADLRVVMTNLGEKLTDDEVDEMIHDADQDGDGKIDYDAG</sequence>
<dbReference type="SUPFAM" id="SSF47473">
    <property type="entry name" value="EF-hand"/>
    <property type="match status" value="1"/>
</dbReference>
<evidence type="ECO:0000256" key="2">
    <source>
        <dbReference type="ARBA" id="ARBA00022837"/>
    </source>
</evidence>
<feature type="domain" description="EF-hand" evidence="3">
    <location>
        <begin position="44"/>
        <end position="79"/>
    </location>
</feature>
<evidence type="ECO:0000259" key="3">
    <source>
        <dbReference type="PROSITE" id="PS50222"/>
    </source>
</evidence>
<dbReference type="Gene3D" id="1.10.238.10">
    <property type="entry name" value="EF-hand"/>
    <property type="match status" value="3"/>
</dbReference>
<dbReference type="Pfam" id="PF13499">
    <property type="entry name" value="EF-hand_7"/>
    <property type="match status" value="2"/>
</dbReference>
<dbReference type="PANTHER" id="PTHR23048:SF0">
    <property type="entry name" value="CALMODULIN LIKE 3"/>
    <property type="match status" value="1"/>
</dbReference>
<feature type="domain" description="EF-hand" evidence="3">
    <location>
        <begin position="229"/>
        <end position="254"/>
    </location>
</feature>
<dbReference type="FunFam" id="1.10.238.10:FF:000001">
    <property type="entry name" value="Calmodulin 1"/>
    <property type="match status" value="1"/>
</dbReference>
<keyword evidence="1" id="KW-0677">Repeat</keyword>
<evidence type="ECO:0000256" key="1">
    <source>
        <dbReference type="ARBA" id="ARBA00022737"/>
    </source>
</evidence>
<dbReference type="GO" id="GO:0043226">
    <property type="term" value="C:organelle"/>
    <property type="evidence" value="ECO:0007669"/>
    <property type="project" value="UniProtKB-ARBA"/>
</dbReference>
<dbReference type="FunFam" id="1.10.238.10:FF:000178">
    <property type="entry name" value="Calmodulin-2 A"/>
    <property type="match status" value="1"/>
</dbReference>
<dbReference type="eggNOG" id="KOG0027">
    <property type="taxonomic scope" value="Eukaryota"/>
</dbReference>
<dbReference type="InParanoid" id="C3ZBZ5"/>
<dbReference type="GO" id="GO:0005509">
    <property type="term" value="F:calcium ion binding"/>
    <property type="evidence" value="ECO:0007669"/>
    <property type="project" value="InterPro"/>
</dbReference>
<proteinExistence type="predicted"/>
<dbReference type="InterPro" id="IPR011992">
    <property type="entry name" value="EF-hand-dom_pair"/>
</dbReference>
<dbReference type="InterPro" id="IPR050230">
    <property type="entry name" value="CALM/Myosin/TropC-like"/>
</dbReference>
<gene>
    <name evidence="4" type="ORF">BRAFLDRAFT_98224</name>
</gene>
<dbReference type="EMBL" id="GG666604">
    <property type="protein sequence ID" value="EEN49936.1"/>
    <property type="molecule type" value="Genomic_DNA"/>
</dbReference>
<feature type="domain" description="EF-hand" evidence="3">
    <location>
        <begin position="193"/>
        <end position="228"/>
    </location>
</feature>
<dbReference type="AlphaFoldDB" id="C3ZBZ5"/>
<evidence type="ECO:0000313" key="4">
    <source>
        <dbReference type="EMBL" id="EEN49936.1"/>
    </source>
</evidence>
<reference evidence="4" key="1">
    <citation type="journal article" date="2008" name="Nature">
        <title>The amphioxus genome and the evolution of the chordate karyotype.</title>
        <authorList>
            <consortium name="US DOE Joint Genome Institute (JGI-PGF)"/>
            <person name="Putnam N.H."/>
            <person name="Butts T."/>
            <person name="Ferrier D.E.K."/>
            <person name="Furlong R.F."/>
            <person name="Hellsten U."/>
            <person name="Kawashima T."/>
            <person name="Robinson-Rechavi M."/>
            <person name="Shoguchi E."/>
            <person name="Terry A."/>
            <person name="Yu J.-K."/>
            <person name="Benito-Gutierrez E.L."/>
            <person name="Dubchak I."/>
            <person name="Garcia-Fernandez J."/>
            <person name="Gibson-Brown J.J."/>
            <person name="Grigoriev I.V."/>
            <person name="Horton A.C."/>
            <person name="de Jong P.J."/>
            <person name="Jurka J."/>
            <person name="Kapitonov V.V."/>
            <person name="Kohara Y."/>
            <person name="Kuroki Y."/>
            <person name="Lindquist E."/>
            <person name="Lucas S."/>
            <person name="Osoegawa K."/>
            <person name="Pennacchio L.A."/>
            <person name="Salamov A.A."/>
            <person name="Satou Y."/>
            <person name="Sauka-Spengler T."/>
            <person name="Schmutz J."/>
            <person name="Shin-I T."/>
            <person name="Toyoda A."/>
            <person name="Bronner-Fraser M."/>
            <person name="Fujiyama A."/>
            <person name="Holland L.Z."/>
            <person name="Holland P.W.H."/>
            <person name="Satoh N."/>
            <person name="Rokhsar D.S."/>
        </authorList>
    </citation>
    <scope>NUCLEOTIDE SEQUENCE [LARGE SCALE GENOMIC DNA]</scope>
    <source>
        <strain evidence="4">S238N-H82</strain>
        <tissue evidence="4">Testes</tissue>
    </source>
</reference>
<organism>
    <name type="scientific">Branchiostoma floridae</name>
    <name type="common">Florida lancelet</name>
    <name type="synonym">Amphioxus</name>
    <dbReference type="NCBI Taxonomy" id="7739"/>
    <lineage>
        <taxon>Eukaryota</taxon>
        <taxon>Metazoa</taxon>
        <taxon>Chordata</taxon>
        <taxon>Cephalochordata</taxon>
        <taxon>Leptocardii</taxon>
        <taxon>Amphioxiformes</taxon>
        <taxon>Branchiostomatidae</taxon>
        <taxon>Branchiostoma</taxon>
    </lineage>
</organism>